<keyword evidence="2" id="KW-1185">Reference proteome</keyword>
<dbReference type="Proteomes" id="UP000661696">
    <property type="component" value="Unassembled WGS sequence"/>
</dbReference>
<evidence type="ECO:0000313" key="1">
    <source>
        <dbReference type="EMBL" id="MBL1220591.1"/>
    </source>
</evidence>
<reference evidence="1 2" key="1">
    <citation type="submission" date="2020-12" db="EMBL/GenBank/DDBJ databases">
        <title>Chryseobacterium endoalhailicus sp. nov., isolated from seed of leguminous plant.</title>
        <authorList>
            <person name="Zhang X."/>
        </authorList>
    </citation>
    <scope>NUCLEOTIDE SEQUENCE [LARGE SCALE GENOMIC DNA]</scope>
    <source>
        <strain evidence="1 2">L7</strain>
    </source>
</reference>
<dbReference type="RefSeq" id="WP_202089914.1">
    <property type="nucleotide sequence ID" value="NZ_JAELVM010000001.1"/>
</dbReference>
<evidence type="ECO:0000313" key="2">
    <source>
        <dbReference type="Proteomes" id="UP000661696"/>
    </source>
</evidence>
<proteinExistence type="predicted"/>
<accession>A0ABS1QDE2</accession>
<organism evidence="1 2">
    <name type="scientific">Chryseobacterium endalhagicum</name>
    <dbReference type="NCBI Taxonomy" id="2797638"/>
    <lineage>
        <taxon>Bacteria</taxon>
        <taxon>Pseudomonadati</taxon>
        <taxon>Bacteroidota</taxon>
        <taxon>Flavobacteriia</taxon>
        <taxon>Flavobacteriales</taxon>
        <taxon>Weeksellaceae</taxon>
        <taxon>Chryseobacterium group</taxon>
        <taxon>Chryseobacterium</taxon>
    </lineage>
</organism>
<sequence length="162" mass="19154">MKRVIGIIVLLAILIFVFSTILFPYVSNFVGWNGYKMWEDRIRTDKIEESKKRKVFVKELNYRIIGSTNLKGFYFKPYLEKGFKVSNKSFNDTRIIKNTNNPYNICYERGLKDSIAIYFKKADEKKLDSFDGVWGYSRTPHLKDTLSLEIVSKKYHGIIKIW</sequence>
<gene>
    <name evidence="1" type="ORF">JET18_07060</name>
</gene>
<name>A0ABS1QDE2_9FLAO</name>
<comment type="caution">
    <text evidence="1">The sequence shown here is derived from an EMBL/GenBank/DDBJ whole genome shotgun (WGS) entry which is preliminary data.</text>
</comment>
<dbReference type="EMBL" id="JAELVM010000001">
    <property type="protein sequence ID" value="MBL1220591.1"/>
    <property type="molecule type" value="Genomic_DNA"/>
</dbReference>
<protein>
    <submittedName>
        <fullName evidence="1">Uncharacterized protein</fullName>
    </submittedName>
</protein>